<keyword evidence="13" id="KW-1185">Reference proteome</keyword>
<dbReference type="Pfam" id="PF01762">
    <property type="entry name" value="Galactosyl_T"/>
    <property type="match status" value="1"/>
</dbReference>
<dbReference type="FunFam" id="3.90.550.50:FF:000001">
    <property type="entry name" value="Hexosyltransferase"/>
    <property type="match status" value="1"/>
</dbReference>
<evidence type="ECO:0000256" key="7">
    <source>
        <dbReference type="ARBA" id="ARBA00022989"/>
    </source>
</evidence>
<dbReference type="PANTHER" id="PTHR11214:SF376">
    <property type="entry name" value="HEXOSYLTRANSFERASE"/>
    <property type="match status" value="1"/>
</dbReference>
<dbReference type="EMBL" id="CAACVG010006985">
    <property type="protein sequence ID" value="VEN42945.1"/>
    <property type="molecule type" value="Genomic_DNA"/>
</dbReference>
<keyword evidence="10" id="KW-0325">Glycoprotein</keyword>
<evidence type="ECO:0000256" key="4">
    <source>
        <dbReference type="ARBA" id="ARBA00022679"/>
    </source>
</evidence>
<dbReference type="GO" id="GO:0016758">
    <property type="term" value="F:hexosyltransferase activity"/>
    <property type="evidence" value="ECO:0007669"/>
    <property type="project" value="InterPro"/>
</dbReference>
<keyword evidence="8 11" id="KW-0333">Golgi apparatus</keyword>
<evidence type="ECO:0000256" key="6">
    <source>
        <dbReference type="ARBA" id="ARBA00022968"/>
    </source>
</evidence>
<evidence type="ECO:0000313" key="12">
    <source>
        <dbReference type="EMBL" id="VEN42945.1"/>
    </source>
</evidence>
<evidence type="ECO:0000313" key="13">
    <source>
        <dbReference type="Proteomes" id="UP000410492"/>
    </source>
</evidence>
<keyword evidence="9 11" id="KW-0472">Membrane</keyword>
<protein>
    <recommendedName>
        <fullName evidence="11">Hexosyltransferase</fullName>
        <ecNumber evidence="11">2.4.1.-</ecNumber>
    </recommendedName>
</protein>
<dbReference type="GO" id="GO:0006493">
    <property type="term" value="P:protein O-linked glycosylation"/>
    <property type="evidence" value="ECO:0007669"/>
    <property type="project" value="TreeGrafter"/>
</dbReference>
<evidence type="ECO:0000256" key="3">
    <source>
        <dbReference type="ARBA" id="ARBA00022676"/>
    </source>
</evidence>
<keyword evidence="4" id="KW-0808">Transferase</keyword>
<comment type="subcellular location">
    <subcellularLocation>
        <location evidence="1 11">Golgi apparatus membrane</location>
        <topology evidence="1 11">Single-pass type II membrane protein</topology>
    </subcellularLocation>
</comment>
<evidence type="ECO:0000256" key="8">
    <source>
        <dbReference type="ARBA" id="ARBA00023034"/>
    </source>
</evidence>
<evidence type="ECO:0000256" key="5">
    <source>
        <dbReference type="ARBA" id="ARBA00022692"/>
    </source>
</evidence>
<accession>A0A653C506</accession>
<gene>
    <name evidence="12" type="ORF">CALMAC_LOCUS6255</name>
</gene>
<feature type="transmembrane region" description="Helical" evidence="11">
    <location>
        <begin position="7"/>
        <end position="27"/>
    </location>
</feature>
<proteinExistence type="inferred from homology"/>
<keyword evidence="3 11" id="KW-0328">Glycosyltransferase</keyword>
<name>A0A653C506_CALMS</name>
<dbReference type="GO" id="GO:0000139">
    <property type="term" value="C:Golgi membrane"/>
    <property type="evidence" value="ECO:0007669"/>
    <property type="project" value="UniProtKB-SubCell"/>
</dbReference>
<keyword evidence="6 11" id="KW-0735">Signal-anchor</keyword>
<dbReference type="InterPro" id="IPR002659">
    <property type="entry name" value="Glyco_trans_31"/>
</dbReference>
<dbReference type="PANTHER" id="PTHR11214">
    <property type="entry name" value="BETA-1,3-N-ACETYLGLUCOSAMINYLTRANSFERASE"/>
    <property type="match status" value="1"/>
</dbReference>
<dbReference type="EC" id="2.4.1.-" evidence="11"/>
<dbReference type="OrthoDB" id="115198at2759"/>
<keyword evidence="7 11" id="KW-1133">Transmembrane helix</keyword>
<evidence type="ECO:0000256" key="2">
    <source>
        <dbReference type="ARBA" id="ARBA00008661"/>
    </source>
</evidence>
<comment type="similarity">
    <text evidence="2 11">Belongs to the glycosyltransferase 31 family.</text>
</comment>
<sequence>MHERRLWSNLGYAVVAFMTFALLWHLLSTPPTLSPLGDAFTVYTHNSTVFTYPFQLLDPSDYNRLIDIGFNFTISNFVCNETSPLLLVLVHTAPTNFAKRRTIRETWGQEVEGVKIVFMVGSVNSPELQKTLEDENRKYGDFVQGSFLDTYRNITYKHVMALKYTIYHCPQAKYILKTDDDVFVNMPAMTNFLKFDLSPYGASRVLFCTPRRHANVLRSYRSKWRVSFQEYPNRTYPTYCPGWSLLYSPDVIFALYCEAQVSEYFWIDDIHITGTLTERINVKHTDIEFLVISFKNLRNIVDFDYNVTEPFLYGRSDLEERQIRGLWRYVTTHSVPKSILKDLQY</sequence>
<evidence type="ECO:0000256" key="1">
    <source>
        <dbReference type="ARBA" id="ARBA00004323"/>
    </source>
</evidence>
<organism evidence="12 13">
    <name type="scientific">Callosobruchus maculatus</name>
    <name type="common">Southern cowpea weevil</name>
    <name type="synonym">Pulse bruchid</name>
    <dbReference type="NCBI Taxonomy" id="64391"/>
    <lineage>
        <taxon>Eukaryota</taxon>
        <taxon>Metazoa</taxon>
        <taxon>Ecdysozoa</taxon>
        <taxon>Arthropoda</taxon>
        <taxon>Hexapoda</taxon>
        <taxon>Insecta</taxon>
        <taxon>Pterygota</taxon>
        <taxon>Neoptera</taxon>
        <taxon>Endopterygota</taxon>
        <taxon>Coleoptera</taxon>
        <taxon>Polyphaga</taxon>
        <taxon>Cucujiformia</taxon>
        <taxon>Chrysomeloidea</taxon>
        <taxon>Chrysomelidae</taxon>
        <taxon>Bruchinae</taxon>
        <taxon>Bruchini</taxon>
        <taxon>Callosobruchus</taxon>
    </lineage>
</organism>
<evidence type="ECO:0000256" key="11">
    <source>
        <dbReference type="RuleBase" id="RU363063"/>
    </source>
</evidence>
<dbReference type="Gene3D" id="3.90.550.50">
    <property type="match status" value="1"/>
</dbReference>
<dbReference type="Proteomes" id="UP000410492">
    <property type="component" value="Unassembled WGS sequence"/>
</dbReference>
<dbReference type="AlphaFoldDB" id="A0A653C506"/>
<evidence type="ECO:0000256" key="9">
    <source>
        <dbReference type="ARBA" id="ARBA00023136"/>
    </source>
</evidence>
<evidence type="ECO:0000256" key="10">
    <source>
        <dbReference type="ARBA" id="ARBA00023180"/>
    </source>
</evidence>
<keyword evidence="5 11" id="KW-0812">Transmembrane</keyword>
<reference evidence="12 13" key="1">
    <citation type="submission" date="2019-01" db="EMBL/GenBank/DDBJ databases">
        <authorList>
            <person name="Sayadi A."/>
        </authorList>
    </citation>
    <scope>NUCLEOTIDE SEQUENCE [LARGE SCALE GENOMIC DNA]</scope>
</reference>